<dbReference type="Proteomes" id="UP000240527">
    <property type="component" value="Chromosome"/>
</dbReference>
<feature type="signal peptide" evidence="1">
    <location>
        <begin position="1"/>
        <end position="19"/>
    </location>
</feature>
<protein>
    <submittedName>
        <fullName evidence="2">Uncharacterized protein</fullName>
    </submittedName>
</protein>
<evidence type="ECO:0000256" key="1">
    <source>
        <dbReference type="SAM" id="SignalP"/>
    </source>
</evidence>
<keyword evidence="3" id="KW-1185">Reference proteome</keyword>
<sequence>MPKALAAVVVLAAASGAVAAPKEAPEVKLARLLDGRVAGEPVNCINASNTDSIEIIDGVAIVYRMKNGVAYVNRPSIGADSLRRDQVLVTKMNGSQLCRMDMVTLVDQGSRFQSGAISLGTFTPYAKPRP</sequence>
<dbReference type="EMBL" id="CP027850">
    <property type="protein sequence ID" value="AVQ04320.1"/>
    <property type="molecule type" value="Genomic_DNA"/>
</dbReference>
<proteinExistence type="predicted"/>
<keyword evidence="1" id="KW-0732">Signal</keyword>
<feature type="chain" id="PRO_5045743772" evidence="1">
    <location>
        <begin position="20"/>
        <end position="130"/>
    </location>
</feature>
<organism evidence="2 3">
    <name type="scientific">Caulobacter segnis</name>
    <dbReference type="NCBI Taxonomy" id="88688"/>
    <lineage>
        <taxon>Bacteria</taxon>
        <taxon>Pseudomonadati</taxon>
        <taxon>Pseudomonadota</taxon>
        <taxon>Alphaproteobacteria</taxon>
        <taxon>Caulobacterales</taxon>
        <taxon>Caulobacteraceae</taxon>
        <taxon>Caulobacter</taxon>
    </lineage>
</organism>
<reference evidence="2 3" key="1">
    <citation type="journal article" date="2015" name="Biotechnol. Bioeng.">
        <title>Genome sequence and phenotypic characterization of Caulobacter segnis.</title>
        <authorList>
            <person name="Patel S."/>
            <person name="Fletcher B."/>
            <person name="Scott D.C."/>
            <person name="Ely B."/>
        </authorList>
    </citation>
    <scope>NUCLEOTIDE SEQUENCE [LARGE SCALE GENOMIC DNA]</scope>
    <source>
        <strain evidence="2 3">TK0059</strain>
    </source>
</reference>
<gene>
    <name evidence="2" type="ORF">B7G68_04635</name>
</gene>
<evidence type="ECO:0000313" key="3">
    <source>
        <dbReference type="Proteomes" id="UP000240527"/>
    </source>
</evidence>
<accession>A0ABM6TM46</accession>
<name>A0ABM6TM46_9CAUL</name>
<evidence type="ECO:0000313" key="2">
    <source>
        <dbReference type="EMBL" id="AVQ04320.1"/>
    </source>
</evidence>